<dbReference type="PROSITE" id="PS50943">
    <property type="entry name" value="HTH_CROC1"/>
    <property type="match status" value="1"/>
</dbReference>
<sequence>MYNAKTVCESLRKLTTERNIKKTDLAKALGVTYPTIVKWLDGNLLRPFSDEVVHNMANYFNVPIEEIAGEQSVSFVVNTLTYFDNKLQLISMPEPCLTINKEIFDSFKLTIDKCFCVLANSNYKNISAGDRLLVTEIDNEKVENDSVYFLVMEDALVIRKVKYNPIIDQVSIINGDDAVEIVVPKIEFFNMMRKVYKILFIERIM</sequence>
<dbReference type="GO" id="GO:0003677">
    <property type="term" value="F:DNA binding"/>
    <property type="evidence" value="ECO:0007669"/>
    <property type="project" value="InterPro"/>
</dbReference>
<dbReference type="EMBL" id="BK014908">
    <property type="protein sequence ID" value="DAD81796.1"/>
    <property type="molecule type" value="Genomic_DNA"/>
</dbReference>
<reference evidence="2" key="1">
    <citation type="journal article" date="2021" name="Proc. Natl. Acad. Sci. U.S.A.">
        <title>A Catalog of Tens of Thousands of Viruses from Human Metagenomes Reveals Hidden Associations with Chronic Diseases.</title>
        <authorList>
            <person name="Tisza M.J."/>
            <person name="Buck C.B."/>
        </authorList>
    </citation>
    <scope>NUCLEOTIDE SEQUENCE</scope>
    <source>
        <strain evidence="2">CtvyM23</strain>
    </source>
</reference>
<dbReference type="Gene3D" id="1.10.260.40">
    <property type="entry name" value="lambda repressor-like DNA-binding domains"/>
    <property type="match status" value="1"/>
</dbReference>
<dbReference type="InterPro" id="IPR001387">
    <property type="entry name" value="Cro/C1-type_HTH"/>
</dbReference>
<proteinExistence type="predicted"/>
<name>A0A8S5MHV0_9CAUD</name>
<accession>A0A8S5MHV0</accession>
<evidence type="ECO:0000259" key="1">
    <source>
        <dbReference type="PROSITE" id="PS50943"/>
    </source>
</evidence>
<evidence type="ECO:0000313" key="2">
    <source>
        <dbReference type="EMBL" id="DAD81796.1"/>
    </source>
</evidence>
<feature type="domain" description="HTH cro/C1-type" evidence="1">
    <location>
        <begin position="11"/>
        <end position="67"/>
    </location>
</feature>
<dbReference type="SMART" id="SM00530">
    <property type="entry name" value="HTH_XRE"/>
    <property type="match status" value="1"/>
</dbReference>
<dbReference type="InterPro" id="IPR010982">
    <property type="entry name" value="Lambda_DNA-bd_dom_sf"/>
</dbReference>
<dbReference type="Pfam" id="PF01381">
    <property type="entry name" value="HTH_3"/>
    <property type="match status" value="1"/>
</dbReference>
<organism evidence="2">
    <name type="scientific">Siphoviridae sp. ctvyM23</name>
    <dbReference type="NCBI Taxonomy" id="2826514"/>
    <lineage>
        <taxon>Viruses</taxon>
        <taxon>Duplodnaviria</taxon>
        <taxon>Heunggongvirae</taxon>
        <taxon>Uroviricota</taxon>
        <taxon>Caudoviricetes</taxon>
    </lineage>
</organism>
<protein>
    <submittedName>
        <fullName evidence="2">Helix-turn-helix domain protein</fullName>
    </submittedName>
</protein>
<dbReference type="CDD" id="cd00093">
    <property type="entry name" value="HTH_XRE"/>
    <property type="match status" value="1"/>
</dbReference>
<dbReference type="SUPFAM" id="SSF47413">
    <property type="entry name" value="lambda repressor-like DNA-binding domains"/>
    <property type="match status" value="1"/>
</dbReference>